<accession>B1ZWT5</accession>
<reference evidence="2 3" key="1">
    <citation type="journal article" date="2011" name="J. Bacteriol.">
        <title>Genome sequence of the verrucomicrobium Opitutus terrae PB90-1, an abundant inhabitant of rice paddy soil ecosystems.</title>
        <authorList>
            <person name="van Passel M.W."/>
            <person name="Kant R."/>
            <person name="Palva A."/>
            <person name="Copeland A."/>
            <person name="Lucas S."/>
            <person name="Lapidus A."/>
            <person name="Glavina del Rio T."/>
            <person name="Pitluck S."/>
            <person name="Goltsman E."/>
            <person name="Clum A."/>
            <person name="Sun H."/>
            <person name="Schmutz J."/>
            <person name="Larimer F.W."/>
            <person name="Land M.L."/>
            <person name="Hauser L."/>
            <person name="Kyrpides N."/>
            <person name="Mikhailova N."/>
            <person name="Richardson P.P."/>
            <person name="Janssen P.H."/>
            <person name="de Vos W.M."/>
            <person name="Smidt H."/>
        </authorList>
    </citation>
    <scope>NUCLEOTIDE SEQUENCE [LARGE SCALE GENOMIC DNA]</scope>
    <source>
        <strain evidence="3">DSM 11246 / JCM 15787 / PB90-1</strain>
    </source>
</reference>
<dbReference type="STRING" id="452637.Oter_0924"/>
<evidence type="ECO:0000313" key="3">
    <source>
        <dbReference type="Proteomes" id="UP000007013"/>
    </source>
</evidence>
<dbReference type="Proteomes" id="UP000007013">
    <property type="component" value="Chromosome"/>
</dbReference>
<evidence type="ECO:0000313" key="2">
    <source>
        <dbReference type="EMBL" id="ACB74212.1"/>
    </source>
</evidence>
<dbReference type="EMBL" id="CP001032">
    <property type="protein sequence ID" value="ACB74212.1"/>
    <property type="molecule type" value="Genomic_DNA"/>
</dbReference>
<keyword evidence="3" id="KW-1185">Reference proteome</keyword>
<proteinExistence type="predicted"/>
<sequence length="218" mass="23959">MRAEFVMLLGVVGGLGFVGFIFFLAKRANERGHQNLEQLARRLGLTLPPQRKQFGFWPNARGAGLFRGKPAELYAFTTGSGKSRERWVALALTPKAAGGLTFRITRQGFGSRVAELFGAREITIGDPAFDDRWFIQTNQPEFFAAALIPELRARLNQAVDASGRAHRAALKLENASVVYAEAGDFSNDRLCERLARIAEVVADLADVAEVFAESQSSR</sequence>
<keyword evidence="1" id="KW-0472">Membrane</keyword>
<dbReference type="KEGG" id="ote:Oter_0924"/>
<organism evidence="2 3">
    <name type="scientific">Opitutus terrae (strain DSM 11246 / JCM 15787 / PB90-1)</name>
    <dbReference type="NCBI Taxonomy" id="452637"/>
    <lineage>
        <taxon>Bacteria</taxon>
        <taxon>Pseudomonadati</taxon>
        <taxon>Verrucomicrobiota</taxon>
        <taxon>Opitutia</taxon>
        <taxon>Opitutales</taxon>
        <taxon>Opitutaceae</taxon>
        <taxon>Opitutus</taxon>
    </lineage>
</organism>
<dbReference type="RefSeq" id="WP_012373750.1">
    <property type="nucleotide sequence ID" value="NC_010571.1"/>
</dbReference>
<keyword evidence="1" id="KW-0812">Transmembrane</keyword>
<gene>
    <name evidence="2" type="ordered locus">Oter_0924</name>
</gene>
<dbReference type="AlphaFoldDB" id="B1ZWT5"/>
<protein>
    <submittedName>
        <fullName evidence="2">Uncharacterized protein</fullName>
    </submittedName>
</protein>
<name>B1ZWT5_OPITP</name>
<keyword evidence="1" id="KW-1133">Transmembrane helix</keyword>
<evidence type="ECO:0000256" key="1">
    <source>
        <dbReference type="SAM" id="Phobius"/>
    </source>
</evidence>
<dbReference type="HOGENOM" id="CLU_1265888_0_0_0"/>
<dbReference type="OrthoDB" id="262374at2"/>
<feature type="transmembrane region" description="Helical" evidence="1">
    <location>
        <begin position="6"/>
        <end position="25"/>
    </location>
</feature>